<keyword evidence="2" id="KW-0649">Protein kinase inhibitor</keyword>
<dbReference type="GO" id="GO:0072331">
    <property type="term" value="P:signal transduction by p53 class mediator"/>
    <property type="evidence" value="ECO:0007669"/>
    <property type="project" value="InterPro"/>
</dbReference>
<keyword evidence="6" id="KW-1185">Reference proteome</keyword>
<gene>
    <name evidence="5" type="ORF">MMEN_LOCUS16369</name>
</gene>
<name>A0A8S4BLE1_9TELE</name>
<feature type="region of interest" description="Disordered" evidence="3">
    <location>
        <begin position="114"/>
        <end position="143"/>
    </location>
</feature>
<dbReference type="PANTHER" id="PTHR46778:SF1">
    <property type="entry name" value="CYCLIN-DEPENDENT KINASE INHIBITOR 1"/>
    <property type="match status" value="1"/>
</dbReference>
<dbReference type="AlphaFoldDB" id="A0A8S4BLE1"/>
<feature type="region of interest" description="Disordered" evidence="3">
    <location>
        <begin position="228"/>
        <end position="287"/>
    </location>
</feature>
<dbReference type="Pfam" id="PF02234">
    <property type="entry name" value="CDI"/>
    <property type="match status" value="1"/>
</dbReference>
<proteinExistence type="inferred from homology"/>
<evidence type="ECO:0000256" key="1">
    <source>
        <dbReference type="ARBA" id="ARBA00006726"/>
    </source>
</evidence>
<evidence type="ECO:0000259" key="4">
    <source>
        <dbReference type="Pfam" id="PF02234"/>
    </source>
</evidence>
<dbReference type="GO" id="GO:2000045">
    <property type="term" value="P:regulation of G1/S transition of mitotic cell cycle"/>
    <property type="evidence" value="ECO:0007669"/>
    <property type="project" value="TreeGrafter"/>
</dbReference>
<evidence type="ECO:0000313" key="5">
    <source>
        <dbReference type="EMBL" id="CAG5981244.1"/>
    </source>
</evidence>
<feature type="region of interest" description="Disordered" evidence="3">
    <location>
        <begin position="30"/>
        <end position="60"/>
    </location>
</feature>
<protein>
    <submittedName>
        <fullName evidence="5">(Atlantic silverside) hypothetical protein</fullName>
    </submittedName>
</protein>
<sequence length="314" mass="35261">MGRQCWNFLHFGEPNFHVYSRVYRADSTCGRPLAPPPSRVTRTPPTAAHKAPDRAHGPEISSRFAQGEKLSLKSQFDYLRFDPYSVPDPSGAPQRGYFYTRVYSCFSVGESVPSQTVTAQSDRPTRAPGSREAPRSGGLGPRRPCRVMASYKRILSGLRTNRPARRSLFGRVDREQLQAEYRAALRKDLEEASHRWGFDFISDTPLESSHFQWERIPGAGVPQLYRSCTHGAGQPEGKTAGDATVAPKGRRVGSPQKEKENIPRTPKRCALNLESLEKTPEKGENCGLKRKQTNITDFYQAKRRVVLMPRKSGQ</sequence>
<dbReference type="Proteomes" id="UP000677803">
    <property type="component" value="Unassembled WGS sequence"/>
</dbReference>
<dbReference type="InterPro" id="IPR044898">
    <property type="entry name" value="CDI_dom_sf"/>
</dbReference>
<dbReference type="GO" id="GO:0006974">
    <property type="term" value="P:DNA damage response"/>
    <property type="evidence" value="ECO:0007669"/>
    <property type="project" value="TreeGrafter"/>
</dbReference>
<evidence type="ECO:0000256" key="2">
    <source>
        <dbReference type="ARBA" id="ARBA00023013"/>
    </source>
</evidence>
<reference evidence="5" key="1">
    <citation type="submission" date="2021-05" db="EMBL/GenBank/DDBJ databases">
        <authorList>
            <person name="Tigano A."/>
        </authorList>
    </citation>
    <scope>NUCLEOTIDE SEQUENCE</scope>
</reference>
<dbReference type="EMBL" id="CAJRST010033334">
    <property type="protein sequence ID" value="CAG5981244.1"/>
    <property type="molecule type" value="Genomic_DNA"/>
</dbReference>
<feature type="compositionally biased region" description="Basic and acidic residues" evidence="3">
    <location>
        <begin position="275"/>
        <end position="284"/>
    </location>
</feature>
<organism evidence="5 6">
    <name type="scientific">Menidia menidia</name>
    <name type="common">Atlantic silverside</name>
    <dbReference type="NCBI Taxonomy" id="238744"/>
    <lineage>
        <taxon>Eukaryota</taxon>
        <taxon>Metazoa</taxon>
        <taxon>Chordata</taxon>
        <taxon>Craniata</taxon>
        <taxon>Vertebrata</taxon>
        <taxon>Euteleostomi</taxon>
        <taxon>Actinopterygii</taxon>
        <taxon>Neopterygii</taxon>
        <taxon>Teleostei</taxon>
        <taxon>Neoteleostei</taxon>
        <taxon>Acanthomorphata</taxon>
        <taxon>Ovalentaria</taxon>
        <taxon>Atherinomorphae</taxon>
        <taxon>Atheriniformes</taxon>
        <taxon>Atherinopsidae</taxon>
        <taxon>Menidiinae</taxon>
        <taxon>Menidia</taxon>
    </lineage>
</organism>
<feature type="compositionally biased region" description="Low complexity" evidence="3">
    <location>
        <begin position="39"/>
        <end position="48"/>
    </location>
</feature>
<dbReference type="GO" id="GO:0004861">
    <property type="term" value="F:cyclin-dependent protein serine/threonine kinase inhibitor activity"/>
    <property type="evidence" value="ECO:0007669"/>
    <property type="project" value="InterPro"/>
</dbReference>
<evidence type="ECO:0000313" key="6">
    <source>
        <dbReference type="Proteomes" id="UP000677803"/>
    </source>
</evidence>
<dbReference type="InterPro" id="IPR003175">
    <property type="entry name" value="CDI_dom"/>
</dbReference>
<comment type="caution">
    <text evidence="5">The sequence shown here is derived from an EMBL/GenBank/DDBJ whole genome shotgun (WGS) entry which is preliminary data.</text>
</comment>
<accession>A0A8S4BLE1</accession>
<dbReference type="PANTHER" id="PTHR46778">
    <property type="entry name" value="CYCLIN-DEPENDENT KINASE INHIBITOR 1-RELATED"/>
    <property type="match status" value="1"/>
</dbReference>
<dbReference type="OrthoDB" id="6373236at2759"/>
<evidence type="ECO:0000256" key="3">
    <source>
        <dbReference type="SAM" id="MobiDB-lite"/>
    </source>
</evidence>
<feature type="domain" description="Cyclin-dependent kinase inhibitor" evidence="4">
    <location>
        <begin position="167"/>
        <end position="216"/>
    </location>
</feature>
<dbReference type="GO" id="GO:0000307">
    <property type="term" value="C:cyclin-dependent protein kinase holoenzyme complex"/>
    <property type="evidence" value="ECO:0007669"/>
    <property type="project" value="TreeGrafter"/>
</dbReference>
<dbReference type="Gene3D" id="4.10.365.10">
    <property type="entry name" value="p27"/>
    <property type="match status" value="1"/>
</dbReference>
<comment type="similarity">
    <text evidence="1">Belongs to the CDI family.</text>
</comment>
<dbReference type="InterPro" id="IPR029841">
    <property type="entry name" value="CDKN1A"/>
</dbReference>
<dbReference type="GO" id="GO:0005634">
    <property type="term" value="C:nucleus"/>
    <property type="evidence" value="ECO:0007669"/>
    <property type="project" value="InterPro"/>
</dbReference>